<dbReference type="EMBL" id="BMPQ01000009">
    <property type="protein sequence ID" value="GGK76125.1"/>
    <property type="molecule type" value="Genomic_DNA"/>
</dbReference>
<dbReference type="AlphaFoldDB" id="A0A917QXX0"/>
<dbReference type="Gene3D" id="1.10.10.10">
    <property type="entry name" value="Winged helix-like DNA-binding domain superfamily/Winged helix DNA-binding domain"/>
    <property type="match status" value="1"/>
</dbReference>
<reference evidence="7" key="2">
    <citation type="submission" date="2020-09" db="EMBL/GenBank/DDBJ databases">
        <authorList>
            <person name="Sun Q."/>
            <person name="Ohkuma M."/>
        </authorList>
    </citation>
    <scope>NUCLEOTIDE SEQUENCE</scope>
    <source>
        <strain evidence="7">JCM 3035</strain>
    </source>
</reference>
<evidence type="ECO:0000256" key="3">
    <source>
        <dbReference type="ARBA" id="ARBA00023125"/>
    </source>
</evidence>
<reference evidence="7" key="1">
    <citation type="journal article" date="2014" name="Int. J. Syst. Evol. Microbiol.">
        <title>Complete genome sequence of Corynebacterium casei LMG S-19264T (=DSM 44701T), isolated from a smear-ripened cheese.</title>
        <authorList>
            <consortium name="US DOE Joint Genome Institute (JGI-PGF)"/>
            <person name="Walter F."/>
            <person name="Albersmeier A."/>
            <person name="Kalinowski J."/>
            <person name="Ruckert C."/>
        </authorList>
    </citation>
    <scope>NUCLEOTIDE SEQUENCE</scope>
    <source>
        <strain evidence="7">JCM 3035</strain>
    </source>
</reference>
<dbReference type="FunFam" id="1.10.10.10:FF:000001">
    <property type="entry name" value="LysR family transcriptional regulator"/>
    <property type="match status" value="1"/>
</dbReference>
<keyword evidence="2" id="KW-0805">Transcription regulation</keyword>
<dbReference type="InterPro" id="IPR036390">
    <property type="entry name" value="WH_DNA-bd_sf"/>
</dbReference>
<protein>
    <submittedName>
        <fullName evidence="7">LysR family transcriptional regulator</fullName>
    </submittedName>
</protein>
<accession>A0A917QXX0</accession>
<keyword evidence="4" id="KW-0804">Transcription</keyword>
<evidence type="ECO:0000256" key="1">
    <source>
        <dbReference type="ARBA" id="ARBA00009437"/>
    </source>
</evidence>
<dbReference type="Pfam" id="PF00126">
    <property type="entry name" value="HTH_1"/>
    <property type="match status" value="1"/>
</dbReference>
<dbReference type="Proteomes" id="UP000637788">
    <property type="component" value="Unassembled WGS sequence"/>
</dbReference>
<sequence>MELRQLEYFVAVAEEASFTKAAARLYVAQPGVSAQIRRLEAELGQELLDRTGRTVRLTEVGAAVLGHARAVLSRVDGVRLVVDEFAGLVRGRVSVGMVRSCSGLDLPAVLADFHKEFPAVEATLSEENSDCLLEGVHSGRFDAAIVALTATATPSGTALHVFVDEPLVVAVSPSDQLATRSTITIDALREQRLISLPRGTGMRACLDEACSAAGFESRVAFEASDPTVLAELAVRGLGPAIIPASLAAEYPGELHVLTVSGPRLHGRMALAWRSQGPLSPAARMFIDHARTALGPSIGEETEGHADEQAGTASSLA</sequence>
<evidence type="ECO:0000313" key="7">
    <source>
        <dbReference type="EMBL" id="GGK76125.1"/>
    </source>
</evidence>
<organism evidence="7 8">
    <name type="scientific">Streptomyces flaveus</name>
    <dbReference type="NCBI Taxonomy" id="66370"/>
    <lineage>
        <taxon>Bacteria</taxon>
        <taxon>Bacillati</taxon>
        <taxon>Actinomycetota</taxon>
        <taxon>Actinomycetes</taxon>
        <taxon>Kitasatosporales</taxon>
        <taxon>Streptomycetaceae</taxon>
        <taxon>Streptomyces</taxon>
        <taxon>Streptomyces aurantiacus group</taxon>
    </lineage>
</organism>
<comment type="similarity">
    <text evidence="1">Belongs to the LysR transcriptional regulatory family.</text>
</comment>
<dbReference type="GO" id="GO:0005829">
    <property type="term" value="C:cytosol"/>
    <property type="evidence" value="ECO:0007669"/>
    <property type="project" value="TreeGrafter"/>
</dbReference>
<gene>
    <name evidence="7" type="ORF">GCM10010094_41580</name>
</gene>
<comment type="caution">
    <text evidence="7">The sequence shown here is derived from an EMBL/GenBank/DDBJ whole genome shotgun (WGS) entry which is preliminary data.</text>
</comment>
<evidence type="ECO:0000313" key="8">
    <source>
        <dbReference type="Proteomes" id="UP000637788"/>
    </source>
</evidence>
<evidence type="ECO:0000259" key="6">
    <source>
        <dbReference type="PROSITE" id="PS50931"/>
    </source>
</evidence>
<dbReference type="PRINTS" id="PR00039">
    <property type="entry name" value="HTHLYSR"/>
</dbReference>
<name>A0A917QXX0_9ACTN</name>
<dbReference type="Pfam" id="PF03466">
    <property type="entry name" value="LysR_substrate"/>
    <property type="match status" value="1"/>
</dbReference>
<proteinExistence type="inferred from homology"/>
<feature type="domain" description="HTH lysR-type" evidence="6">
    <location>
        <begin position="1"/>
        <end position="58"/>
    </location>
</feature>
<dbReference type="PROSITE" id="PS50931">
    <property type="entry name" value="HTH_LYSR"/>
    <property type="match status" value="1"/>
</dbReference>
<feature type="region of interest" description="Disordered" evidence="5">
    <location>
        <begin position="296"/>
        <end position="316"/>
    </location>
</feature>
<keyword evidence="8" id="KW-1185">Reference proteome</keyword>
<dbReference type="RefSeq" id="WP_189323365.1">
    <property type="nucleotide sequence ID" value="NZ_BMPQ01000009.1"/>
</dbReference>
<dbReference type="GO" id="GO:0003700">
    <property type="term" value="F:DNA-binding transcription factor activity"/>
    <property type="evidence" value="ECO:0007669"/>
    <property type="project" value="InterPro"/>
</dbReference>
<dbReference type="GO" id="GO:0003677">
    <property type="term" value="F:DNA binding"/>
    <property type="evidence" value="ECO:0007669"/>
    <property type="project" value="UniProtKB-KW"/>
</dbReference>
<dbReference type="InterPro" id="IPR005119">
    <property type="entry name" value="LysR_subst-bd"/>
</dbReference>
<dbReference type="SUPFAM" id="SSF46785">
    <property type="entry name" value="Winged helix' DNA-binding domain"/>
    <property type="match status" value="1"/>
</dbReference>
<evidence type="ECO:0000256" key="5">
    <source>
        <dbReference type="SAM" id="MobiDB-lite"/>
    </source>
</evidence>
<evidence type="ECO:0000256" key="2">
    <source>
        <dbReference type="ARBA" id="ARBA00023015"/>
    </source>
</evidence>
<dbReference type="InterPro" id="IPR050950">
    <property type="entry name" value="HTH-type_LysR_regulators"/>
</dbReference>
<dbReference type="Gene3D" id="3.40.190.290">
    <property type="match status" value="1"/>
</dbReference>
<keyword evidence="3" id="KW-0238">DNA-binding</keyword>
<dbReference type="SUPFAM" id="SSF53850">
    <property type="entry name" value="Periplasmic binding protein-like II"/>
    <property type="match status" value="1"/>
</dbReference>
<dbReference type="PANTHER" id="PTHR30419">
    <property type="entry name" value="HTH-TYPE TRANSCRIPTIONAL REGULATOR YBHD"/>
    <property type="match status" value="1"/>
</dbReference>
<dbReference type="InterPro" id="IPR036388">
    <property type="entry name" value="WH-like_DNA-bd_sf"/>
</dbReference>
<dbReference type="InterPro" id="IPR000847">
    <property type="entry name" value="LysR_HTH_N"/>
</dbReference>
<evidence type="ECO:0000256" key="4">
    <source>
        <dbReference type="ARBA" id="ARBA00023163"/>
    </source>
</evidence>